<dbReference type="Gene3D" id="1.10.260.40">
    <property type="entry name" value="lambda repressor-like DNA-binding domains"/>
    <property type="match status" value="1"/>
</dbReference>
<dbReference type="InterPro" id="IPR050400">
    <property type="entry name" value="Bact_Cytoskel_RodZ"/>
</dbReference>
<feature type="region of interest" description="Disordered" evidence="1">
    <location>
        <begin position="216"/>
        <end position="243"/>
    </location>
</feature>
<dbReference type="Proteomes" id="UP000518288">
    <property type="component" value="Unassembled WGS sequence"/>
</dbReference>
<feature type="domain" description="Cytoskeleton protein RodZ-like C-terminal" evidence="2">
    <location>
        <begin position="249"/>
        <end position="318"/>
    </location>
</feature>
<proteinExistence type="predicted"/>
<sequence length="322" mass="32576">MSEVTPLPAGSLSAGAMLRAAREARGLEIDALAQLLKVPERRLVALEADRYDELPGLAFVRSLAQSYARQLGLDSTKVLAVLPMSGTPPQQLENVSRGLQTPYREGVSGNTFGRGGAGQPEWLKPAYLVPALLLLAALAFWFAPPMRSVFGGLGWPAADAPAGSASAVSDVPSSVSSSGAASGGTAAPSDGVLVSAPTAVVVPAVPLTPVTPAASAPLAPPVSETVHSAPTDTAPVGASAPPAAAGTVVLRTTGESWVEVRDAAGAVLLSRTVLPGEVIGLDGAMPMRMKVGIASVTQVTVRGEPFSLAPFTRGNIANAVLK</sequence>
<dbReference type="AlphaFoldDB" id="A0A7Y9QZI2"/>
<feature type="compositionally biased region" description="Low complexity" evidence="1">
    <location>
        <begin position="233"/>
        <end position="243"/>
    </location>
</feature>
<keyword evidence="4" id="KW-1185">Reference proteome</keyword>
<reference evidence="3 4" key="1">
    <citation type="submission" date="2020-07" db="EMBL/GenBank/DDBJ databases">
        <title>Genomic Encyclopedia of Archaeal and Bacterial Type Strains, Phase II (KMG-II): from individual species to whole genera.</title>
        <authorList>
            <person name="Goeker M."/>
        </authorList>
    </citation>
    <scope>NUCLEOTIDE SEQUENCE [LARGE SCALE GENOMIC DNA]</scope>
    <source>
        <strain evidence="3 4">DSM 21226</strain>
    </source>
</reference>
<evidence type="ECO:0000256" key="1">
    <source>
        <dbReference type="SAM" id="MobiDB-lite"/>
    </source>
</evidence>
<dbReference type="Pfam" id="PF13464">
    <property type="entry name" value="RodZ_C"/>
    <property type="match status" value="1"/>
</dbReference>
<dbReference type="GO" id="GO:0003677">
    <property type="term" value="F:DNA binding"/>
    <property type="evidence" value="ECO:0007669"/>
    <property type="project" value="InterPro"/>
</dbReference>
<dbReference type="CDD" id="cd00093">
    <property type="entry name" value="HTH_XRE"/>
    <property type="match status" value="1"/>
</dbReference>
<evidence type="ECO:0000313" key="4">
    <source>
        <dbReference type="Proteomes" id="UP000518288"/>
    </source>
</evidence>
<organism evidence="3 4">
    <name type="scientific">Sphaerotilus montanus</name>
    <dbReference type="NCBI Taxonomy" id="522889"/>
    <lineage>
        <taxon>Bacteria</taxon>
        <taxon>Pseudomonadati</taxon>
        <taxon>Pseudomonadota</taxon>
        <taxon>Betaproteobacteria</taxon>
        <taxon>Burkholderiales</taxon>
        <taxon>Sphaerotilaceae</taxon>
        <taxon>Sphaerotilus</taxon>
    </lineage>
</organism>
<dbReference type="SUPFAM" id="SSF47413">
    <property type="entry name" value="lambda repressor-like DNA-binding domains"/>
    <property type="match status" value="1"/>
</dbReference>
<gene>
    <name evidence="3" type="ORF">BDD16_003387</name>
</gene>
<dbReference type="InterPro" id="IPR001387">
    <property type="entry name" value="Cro/C1-type_HTH"/>
</dbReference>
<name>A0A7Y9QZI2_9BURK</name>
<dbReference type="InterPro" id="IPR025194">
    <property type="entry name" value="RodZ-like_C"/>
</dbReference>
<dbReference type="Pfam" id="PF13413">
    <property type="entry name" value="HTH_25"/>
    <property type="match status" value="1"/>
</dbReference>
<dbReference type="RefSeq" id="WP_179635047.1">
    <property type="nucleotide sequence ID" value="NZ_JACCFH010000001.1"/>
</dbReference>
<dbReference type="PANTHER" id="PTHR34475">
    <property type="match status" value="1"/>
</dbReference>
<dbReference type="PANTHER" id="PTHR34475:SF1">
    <property type="entry name" value="CYTOSKELETON PROTEIN RODZ"/>
    <property type="match status" value="1"/>
</dbReference>
<accession>A0A7Y9QZI2</accession>
<protein>
    <submittedName>
        <fullName evidence="3">Cytoskeleton protein RodZ</fullName>
    </submittedName>
</protein>
<dbReference type="InterPro" id="IPR010982">
    <property type="entry name" value="Lambda_DNA-bd_dom_sf"/>
</dbReference>
<evidence type="ECO:0000313" key="3">
    <source>
        <dbReference type="EMBL" id="NYG34401.1"/>
    </source>
</evidence>
<comment type="caution">
    <text evidence="3">The sequence shown here is derived from an EMBL/GenBank/DDBJ whole genome shotgun (WGS) entry which is preliminary data.</text>
</comment>
<dbReference type="EMBL" id="JACCFH010000001">
    <property type="protein sequence ID" value="NYG34401.1"/>
    <property type="molecule type" value="Genomic_DNA"/>
</dbReference>
<evidence type="ECO:0000259" key="2">
    <source>
        <dbReference type="Pfam" id="PF13464"/>
    </source>
</evidence>